<organism evidence="2 3">
    <name type="scientific">Formimonas warabiya</name>
    <dbReference type="NCBI Taxonomy" id="1761012"/>
    <lineage>
        <taxon>Bacteria</taxon>
        <taxon>Bacillati</taxon>
        <taxon>Bacillota</taxon>
        <taxon>Clostridia</taxon>
        <taxon>Eubacteriales</taxon>
        <taxon>Peptococcaceae</taxon>
        <taxon>Candidatus Formimonas</taxon>
    </lineage>
</organism>
<dbReference type="InterPro" id="IPR056471">
    <property type="entry name" value="HD-CE"/>
</dbReference>
<dbReference type="CDD" id="cd00077">
    <property type="entry name" value="HDc"/>
    <property type="match status" value="1"/>
</dbReference>
<dbReference type="SUPFAM" id="SSF109604">
    <property type="entry name" value="HD-domain/PDEase-like"/>
    <property type="match status" value="1"/>
</dbReference>
<sequence length="341" mass="39454">MWENALNNNYKNYLNKVRENVLKIYEQNKETNADPPYYTPHGPDHCKAVEGFIHRLIPDYTHEKLLEEERFYLLASAWLHDLGMLRSVAEDVWKGESLTDAEIRKRHHETSEKFIIEQYKRCGIDEADKIFISKLCRYHRRQEDLNTCPESILVHNKEHRLKLLAAYLRLADALHIDSTRTPSSEYAVCLAYDIPAESKFHWIKSRIVGGIGINEKEHLIRVEFNTPDSSQLVKLKVDPAWVKSKIDYIIDLVISDLREELSGVMNVLTRSGITYYLDIQKNEVTVSMDNQTLNDLIGLIVNYDILLAPSASKLLELILLTISNIGGYRLIKNSPPDKVYD</sequence>
<evidence type="ECO:0000259" key="1">
    <source>
        <dbReference type="Pfam" id="PF24391"/>
    </source>
</evidence>
<protein>
    <recommendedName>
        <fullName evidence="1">HD-CE domain-containing protein</fullName>
    </recommendedName>
</protein>
<accession>A0A3G1KPA0</accession>
<dbReference type="EMBL" id="CP017634">
    <property type="protein sequence ID" value="ATW24292.1"/>
    <property type="molecule type" value="Genomic_DNA"/>
</dbReference>
<keyword evidence="3" id="KW-1185">Reference proteome</keyword>
<gene>
    <name evidence="2" type="ORF">DCMF_05350</name>
</gene>
<dbReference type="KEGG" id="fwa:DCMF_05350"/>
<evidence type="ECO:0000313" key="3">
    <source>
        <dbReference type="Proteomes" id="UP000323521"/>
    </source>
</evidence>
<dbReference type="RefSeq" id="WP_214659113.1">
    <property type="nucleotide sequence ID" value="NZ_CP017634.1"/>
</dbReference>
<reference evidence="2 3" key="1">
    <citation type="submission" date="2016-10" db="EMBL/GenBank/DDBJ databases">
        <title>Complete Genome Sequence of Peptococcaceae strain DCMF.</title>
        <authorList>
            <person name="Edwards R.J."/>
            <person name="Holland S.I."/>
            <person name="Deshpande N.P."/>
            <person name="Wong Y.K."/>
            <person name="Ertan H."/>
            <person name="Manefield M."/>
            <person name="Russell T.L."/>
            <person name="Lee M.J."/>
        </authorList>
    </citation>
    <scope>NUCLEOTIDE SEQUENCE [LARGE SCALE GENOMIC DNA]</scope>
    <source>
        <strain evidence="2 3">DCMF</strain>
    </source>
</reference>
<dbReference type="InterPro" id="IPR003607">
    <property type="entry name" value="HD/PDEase_dom"/>
</dbReference>
<dbReference type="Pfam" id="PF24391">
    <property type="entry name" value="HD-CE"/>
    <property type="match status" value="1"/>
</dbReference>
<feature type="domain" description="HD-CE" evidence="1">
    <location>
        <begin position="36"/>
        <end position="234"/>
    </location>
</feature>
<name>A0A3G1KPA0_FORW1</name>
<evidence type="ECO:0000313" key="2">
    <source>
        <dbReference type="EMBL" id="ATW24292.1"/>
    </source>
</evidence>
<proteinExistence type="predicted"/>
<dbReference type="AlphaFoldDB" id="A0A3G1KPA0"/>
<dbReference type="Gene3D" id="1.10.3210.10">
    <property type="entry name" value="Hypothetical protein af1432"/>
    <property type="match status" value="1"/>
</dbReference>
<dbReference type="Proteomes" id="UP000323521">
    <property type="component" value="Chromosome"/>
</dbReference>